<dbReference type="PANTHER" id="PTHR13947">
    <property type="entry name" value="GNAT FAMILY N-ACETYLTRANSFERASE"/>
    <property type="match status" value="1"/>
</dbReference>
<reference evidence="3 4" key="1">
    <citation type="submission" date="2024-05" db="EMBL/GenBank/DDBJ databases">
        <title>Three bacterial strains, DH-69, EH-24, and ECK-19 isolated from coastal sediments.</title>
        <authorList>
            <person name="Ye Y.-Q."/>
            <person name="Du Z.-J."/>
        </authorList>
    </citation>
    <scope>NUCLEOTIDE SEQUENCE [LARGE SCALE GENOMIC DNA]</scope>
    <source>
        <strain evidence="3 4">ECK-19</strain>
    </source>
</reference>
<keyword evidence="1" id="KW-0808">Transferase</keyword>
<dbReference type="InterPro" id="IPR050769">
    <property type="entry name" value="NAT_camello-type"/>
</dbReference>
<evidence type="ECO:0000313" key="4">
    <source>
        <dbReference type="Proteomes" id="UP001560685"/>
    </source>
</evidence>
<dbReference type="SUPFAM" id="SSF55729">
    <property type="entry name" value="Acyl-CoA N-acyltransferases (Nat)"/>
    <property type="match status" value="1"/>
</dbReference>
<evidence type="ECO:0000259" key="2">
    <source>
        <dbReference type="PROSITE" id="PS51186"/>
    </source>
</evidence>
<dbReference type="InterPro" id="IPR016181">
    <property type="entry name" value="Acyl_CoA_acyltransferase"/>
</dbReference>
<dbReference type="Gene3D" id="3.40.630.30">
    <property type="match status" value="1"/>
</dbReference>
<feature type="domain" description="N-acetyltransferase" evidence="2">
    <location>
        <begin position="9"/>
        <end position="158"/>
    </location>
</feature>
<gene>
    <name evidence="3" type="ORF">ABFZ84_12345</name>
</gene>
<dbReference type="InterPro" id="IPR000182">
    <property type="entry name" value="GNAT_dom"/>
</dbReference>
<keyword evidence="4" id="KW-1185">Reference proteome</keyword>
<proteinExistence type="predicted"/>
<evidence type="ECO:0000313" key="3">
    <source>
        <dbReference type="EMBL" id="MEX6634336.1"/>
    </source>
</evidence>
<comment type="caution">
    <text evidence="3">The sequence shown here is derived from an EMBL/GenBank/DDBJ whole genome shotgun (WGS) entry which is preliminary data.</text>
</comment>
<dbReference type="RefSeq" id="WP_369314321.1">
    <property type="nucleotide sequence ID" value="NZ_JBEHZE010000001.1"/>
</dbReference>
<organism evidence="3 4">
    <name type="scientific">Hyphococcus lacteus</name>
    <dbReference type="NCBI Taxonomy" id="3143536"/>
    <lineage>
        <taxon>Bacteria</taxon>
        <taxon>Pseudomonadati</taxon>
        <taxon>Pseudomonadota</taxon>
        <taxon>Alphaproteobacteria</taxon>
        <taxon>Parvularculales</taxon>
        <taxon>Parvularculaceae</taxon>
        <taxon>Hyphococcus</taxon>
    </lineage>
</organism>
<name>A0ABV3ZAA4_9PROT</name>
<dbReference type="Proteomes" id="UP001560685">
    <property type="component" value="Unassembled WGS sequence"/>
</dbReference>
<protein>
    <submittedName>
        <fullName evidence="3">GNAT family N-acetyltransferase</fullName>
    </submittedName>
</protein>
<dbReference type="CDD" id="cd04301">
    <property type="entry name" value="NAT_SF"/>
    <property type="match status" value="1"/>
</dbReference>
<evidence type="ECO:0000256" key="1">
    <source>
        <dbReference type="ARBA" id="ARBA00022679"/>
    </source>
</evidence>
<dbReference type="EMBL" id="JBEHZE010000001">
    <property type="protein sequence ID" value="MEX6634336.1"/>
    <property type="molecule type" value="Genomic_DNA"/>
</dbReference>
<accession>A0ABV3ZAA4</accession>
<dbReference type="PANTHER" id="PTHR13947:SF37">
    <property type="entry name" value="LD18367P"/>
    <property type="match status" value="1"/>
</dbReference>
<dbReference type="PROSITE" id="PS51186">
    <property type="entry name" value="GNAT"/>
    <property type="match status" value="1"/>
</dbReference>
<dbReference type="Pfam" id="PF00583">
    <property type="entry name" value="Acetyltransf_1"/>
    <property type="match status" value="1"/>
</dbReference>
<sequence>MQNNPSISLVIRKATNDDGPNIRALIFTILDEYDMEPAPKTTDRDLSDIEGYYADGIFDVLETTDGVIIGTVALELLGNGVCELRKMYLKSNFRGRGYGRKLLNHAIARAKELGFKRIELQTARVLEEAVGLYQKHGFQPSDTIGLERRCDQALALDL</sequence>